<dbReference type="STRING" id="1176165.GCA_001584405_02134"/>
<dbReference type="AlphaFoldDB" id="A0A2I1IE66"/>
<keyword evidence="7 9" id="KW-0520">NAD</keyword>
<evidence type="ECO:0000256" key="9">
    <source>
        <dbReference type="HAMAP-Rule" id="MF_00361"/>
    </source>
</evidence>
<keyword evidence="3 9" id="KW-0547">Nucleotide-binding</keyword>
<dbReference type="InterPro" id="IPR002504">
    <property type="entry name" value="NADK"/>
</dbReference>
<protein>
    <recommendedName>
        <fullName evidence="9">NAD kinase</fullName>
        <ecNumber evidence="9">2.7.1.23</ecNumber>
    </recommendedName>
    <alternativeName>
        <fullName evidence="9">ATP-dependent NAD kinase</fullName>
    </alternativeName>
</protein>
<keyword evidence="1 9" id="KW-0963">Cytoplasm</keyword>
<dbReference type="GO" id="GO:0006741">
    <property type="term" value="P:NADP+ biosynthetic process"/>
    <property type="evidence" value="ECO:0007669"/>
    <property type="project" value="UniProtKB-UniRule"/>
</dbReference>
<accession>A0A2I1IE66</accession>
<keyword evidence="5 9" id="KW-0067">ATP-binding</keyword>
<evidence type="ECO:0000313" key="10">
    <source>
        <dbReference type="EMBL" id="PKY69428.1"/>
    </source>
</evidence>
<evidence type="ECO:0000313" key="11">
    <source>
        <dbReference type="Proteomes" id="UP000242755"/>
    </source>
</evidence>
<keyword evidence="2 9" id="KW-0808">Transferase</keyword>
<sequence length="308" mass="32883">MNRRIVVVVHPHRKSARAAAQTVCASLIDRGITPVIAQREYASLSSYGDLDLTGIEVLSDFAELDSETGPELVMVLGGDGTILRAASHFHGTGVPIMGINLGHVGFLAEAERKDLHDTVEAAIARDYVVEQRMSLDITVTLGDEVIHEDWALNEATVEKDRGASMIEVVVGVDSRPVSSFGCDGVIMGTPTGSTAYAFSAGGPIIWPDVEALLMVPISAHALFSTPLVVSPSSTLGVEFQPVTPGTRAVLFCDGRFRFDLPEGARVEARRSAVPVPLARLNKGVFTDRLVAKFQLPVAGWRGPGARDD</sequence>
<dbReference type="GO" id="GO:0051287">
    <property type="term" value="F:NAD binding"/>
    <property type="evidence" value="ECO:0007669"/>
    <property type="project" value="UniProtKB-ARBA"/>
</dbReference>
<dbReference type="GO" id="GO:0005524">
    <property type="term" value="F:ATP binding"/>
    <property type="evidence" value="ECO:0007669"/>
    <property type="project" value="UniProtKB-KW"/>
</dbReference>
<dbReference type="GO" id="GO:0003951">
    <property type="term" value="F:NAD+ kinase activity"/>
    <property type="evidence" value="ECO:0007669"/>
    <property type="project" value="UniProtKB-UniRule"/>
</dbReference>
<organism evidence="10 11">
    <name type="scientific">Brevibacterium ravenspurgense</name>
    <dbReference type="NCBI Taxonomy" id="479117"/>
    <lineage>
        <taxon>Bacteria</taxon>
        <taxon>Bacillati</taxon>
        <taxon>Actinomycetota</taxon>
        <taxon>Actinomycetes</taxon>
        <taxon>Micrococcales</taxon>
        <taxon>Brevibacteriaceae</taxon>
        <taxon>Brevibacterium</taxon>
    </lineage>
</organism>
<dbReference type="FunFam" id="2.60.200.30:FF:000007">
    <property type="entry name" value="NAD kinase"/>
    <property type="match status" value="1"/>
</dbReference>
<dbReference type="Pfam" id="PF01513">
    <property type="entry name" value="NAD_kinase"/>
    <property type="match status" value="1"/>
</dbReference>
<feature type="binding site" evidence="9">
    <location>
        <position position="183"/>
    </location>
    <ligand>
        <name>NAD(+)</name>
        <dbReference type="ChEBI" id="CHEBI:57540"/>
    </ligand>
</feature>
<dbReference type="HAMAP" id="MF_00361">
    <property type="entry name" value="NAD_kinase"/>
    <property type="match status" value="1"/>
</dbReference>
<dbReference type="SUPFAM" id="SSF111331">
    <property type="entry name" value="NAD kinase/diacylglycerol kinase-like"/>
    <property type="match status" value="1"/>
</dbReference>
<dbReference type="GO" id="GO:0046872">
    <property type="term" value="F:metal ion binding"/>
    <property type="evidence" value="ECO:0007669"/>
    <property type="project" value="UniProtKB-UniRule"/>
</dbReference>
<dbReference type="InterPro" id="IPR017437">
    <property type="entry name" value="ATP-NAD_kinase_PpnK-typ_C"/>
</dbReference>
<reference evidence="10 11" key="1">
    <citation type="submission" date="2017-12" db="EMBL/GenBank/DDBJ databases">
        <title>Phylogenetic diversity of female urinary microbiome.</title>
        <authorList>
            <person name="Thomas-White K."/>
            <person name="Wolfe A.J."/>
        </authorList>
    </citation>
    <scope>NUCLEOTIDE SEQUENCE [LARGE SCALE GENOMIC DNA]</scope>
    <source>
        <strain evidence="10 11">UMB0426</strain>
    </source>
</reference>
<evidence type="ECO:0000256" key="5">
    <source>
        <dbReference type="ARBA" id="ARBA00022840"/>
    </source>
</evidence>
<evidence type="ECO:0000256" key="2">
    <source>
        <dbReference type="ARBA" id="ARBA00022679"/>
    </source>
</evidence>
<dbReference type="GO" id="GO:0005737">
    <property type="term" value="C:cytoplasm"/>
    <property type="evidence" value="ECO:0007669"/>
    <property type="project" value="UniProtKB-SubCell"/>
</dbReference>
<dbReference type="PANTHER" id="PTHR20275:SF0">
    <property type="entry name" value="NAD KINASE"/>
    <property type="match status" value="1"/>
</dbReference>
<evidence type="ECO:0000256" key="1">
    <source>
        <dbReference type="ARBA" id="ARBA00022490"/>
    </source>
</evidence>
<dbReference type="PANTHER" id="PTHR20275">
    <property type="entry name" value="NAD KINASE"/>
    <property type="match status" value="1"/>
</dbReference>
<dbReference type="Gene3D" id="2.60.200.30">
    <property type="entry name" value="Probable inorganic polyphosphate/atp-NAD kinase, domain 2"/>
    <property type="match status" value="1"/>
</dbReference>
<comment type="caution">
    <text evidence="10">The sequence shown here is derived from an EMBL/GenBank/DDBJ whole genome shotgun (WGS) entry which is preliminary data.</text>
</comment>
<dbReference type="Gene3D" id="3.40.50.10330">
    <property type="entry name" value="Probable inorganic polyphosphate/atp-NAD kinase, domain 1"/>
    <property type="match status" value="1"/>
</dbReference>
<evidence type="ECO:0000256" key="4">
    <source>
        <dbReference type="ARBA" id="ARBA00022777"/>
    </source>
</evidence>
<comment type="catalytic activity">
    <reaction evidence="8 9">
        <text>NAD(+) + ATP = ADP + NADP(+) + H(+)</text>
        <dbReference type="Rhea" id="RHEA:18629"/>
        <dbReference type="ChEBI" id="CHEBI:15378"/>
        <dbReference type="ChEBI" id="CHEBI:30616"/>
        <dbReference type="ChEBI" id="CHEBI:57540"/>
        <dbReference type="ChEBI" id="CHEBI:58349"/>
        <dbReference type="ChEBI" id="CHEBI:456216"/>
        <dbReference type="EC" id="2.7.1.23"/>
    </reaction>
</comment>
<comment type="similarity">
    <text evidence="9">Belongs to the NAD kinase family.</text>
</comment>
<comment type="caution">
    <text evidence="9">Lacks conserved residue(s) required for the propagation of feature annotation.</text>
</comment>
<feature type="binding site" evidence="9">
    <location>
        <begin position="79"/>
        <end position="80"/>
    </location>
    <ligand>
        <name>NAD(+)</name>
        <dbReference type="ChEBI" id="CHEBI:57540"/>
    </ligand>
</feature>
<dbReference type="EC" id="2.7.1.23" evidence="9"/>
<proteinExistence type="inferred from homology"/>
<dbReference type="InterPro" id="IPR016064">
    <property type="entry name" value="NAD/diacylglycerol_kinase_sf"/>
</dbReference>
<name>A0A2I1IE66_9MICO</name>
<dbReference type="NCBIfam" id="NF002892">
    <property type="entry name" value="PRK03372.1"/>
    <property type="match status" value="1"/>
</dbReference>
<dbReference type="Proteomes" id="UP000242755">
    <property type="component" value="Unassembled WGS sequence"/>
</dbReference>
<comment type="cofactor">
    <cofactor evidence="9">
        <name>a divalent metal cation</name>
        <dbReference type="ChEBI" id="CHEBI:60240"/>
    </cofactor>
</comment>
<feature type="binding site" evidence="9">
    <location>
        <begin position="153"/>
        <end position="154"/>
    </location>
    <ligand>
        <name>NAD(+)</name>
        <dbReference type="ChEBI" id="CHEBI:57540"/>
    </ligand>
</feature>
<comment type="subcellular location">
    <subcellularLocation>
        <location evidence="9">Cytoplasm</location>
    </subcellularLocation>
</comment>
<dbReference type="GO" id="GO:0019674">
    <property type="term" value="P:NAD+ metabolic process"/>
    <property type="evidence" value="ECO:0007669"/>
    <property type="project" value="InterPro"/>
</dbReference>
<feature type="binding site" evidence="9">
    <location>
        <begin position="194"/>
        <end position="199"/>
    </location>
    <ligand>
        <name>NAD(+)</name>
        <dbReference type="ChEBI" id="CHEBI:57540"/>
    </ligand>
</feature>
<dbReference type="Pfam" id="PF20143">
    <property type="entry name" value="NAD_kinase_C"/>
    <property type="match status" value="1"/>
</dbReference>
<feature type="binding site" evidence="9">
    <location>
        <position position="84"/>
    </location>
    <ligand>
        <name>NAD(+)</name>
        <dbReference type="ChEBI" id="CHEBI:57540"/>
    </ligand>
</feature>
<evidence type="ECO:0000256" key="6">
    <source>
        <dbReference type="ARBA" id="ARBA00022857"/>
    </source>
</evidence>
<dbReference type="InterPro" id="IPR017438">
    <property type="entry name" value="ATP-NAD_kinase_N"/>
</dbReference>
<dbReference type="EMBL" id="PKGO01000013">
    <property type="protein sequence ID" value="PKY69428.1"/>
    <property type="molecule type" value="Genomic_DNA"/>
</dbReference>
<keyword evidence="6 9" id="KW-0521">NADP</keyword>
<evidence type="ECO:0000256" key="8">
    <source>
        <dbReference type="ARBA" id="ARBA00047925"/>
    </source>
</evidence>
<dbReference type="RefSeq" id="WP_070424748.1">
    <property type="nucleotide sequence ID" value="NZ_JAKRCZ010000021.1"/>
</dbReference>
<gene>
    <name evidence="9" type="primary">nadK</name>
    <name evidence="10" type="ORF">CYJ40_10700</name>
</gene>
<comment type="function">
    <text evidence="9">Involved in the regulation of the intracellular balance of NAD and NADP, and is a key enzyme in the biosynthesis of NADP. Catalyzes specifically the phosphorylation on 2'-hydroxyl of the adenosine moiety of NAD to yield NADP.</text>
</comment>
<keyword evidence="4 9" id="KW-0418">Kinase</keyword>
<evidence type="ECO:0000256" key="3">
    <source>
        <dbReference type="ARBA" id="ARBA00022741"/>
    </source>
</evidence>
<evidence type="ECO:0000256" key="7">
    <source>
        <dbReference type="ARBA" id="ARBA00023027"/>
    </source>
</evidence>
<feature type="active site" description="Proton acceptor" evidence="9">
    <location>
        <position position="79"/>
    </location>
</feature>